<protein>
    <recommendedName>
        <fullName evidence="1">Integrase catalytic domain-containing protein</fullName>
    </recommendedName>
</protein>
<dbReference type="Gene3D" id="3.30.420.10">
    <property type="entry name" value="Ribonuclease H-like superfamily/Ribonuclease H"/>
    <property type="match status" value="1"/>
</dbReference>
<dbReference type="InterPro" id="IPR012337">
    <property type="entry name" value="RNaseH-like_sf"/>
</dbReference>
<dbReference type="InterPro" id="IPR036397">
    <property type="entry name" value="RNaseH_sf"/>
</dbReference>
<proteinExistence type="predicted"/>
<organism evidence="2 3">
    <name type="scientific">Perkinsus chesapeaki</name>
    <name type="common">Clam parasite</name>
    <name type="synonym">Perkinsus andrewsi</name>
    <dbReference type="NCBI Taxonomy" id="330153"/>
    <lineage>
        <taxon>Eukaryota</taxon>
        <taxon>Sar</taxon>
        <taxon>Alveolata</taxon>
        <taxon>Perkinsozoa</taxon>
        <taxon>Perkinsea</taxon>
        <taxon>Perkinsida</taxon>
        <taxon>Perkinsidae</taxon>
        <taxon>Perkinsus</taxon>
    </lineage>
</organism>
<dbReference type="InterPro" id="IPR050951">
    <property type="entry name" value="Retrovirus_Pol_polyprotein"/>
</dbReference>
<feature type="domain" description="Integrase catalytic" evidence="1">
    <location>
        <begin position="54"/>
        <end position="178"/>
    </location>
</feature>
<dbReference type="PANTHER" id="PTHR37984">
    <property type="entry name" value="PROTEIN CBG26694"/>
    <property type="match status" value="1"/>
</dbReference>
<keyword evidence="3" id="KW-1185">Reference proteome</keyword>
<dbReference type="Pfam" id="PF00665">
    <property type="entry name" value="rve"/>
    <property type="match status" value="1"/>
</dbReference>
<dbReference type="SUPFAM" id="SSF53098">
    <property type="entry name" value="Ribonuclease H-like"/>
    <property type="match status" value="1"/>
</dbReference>
<dbReference type="EMBL" id="JAAPAO010001541">
    <property type="protein sequence ID" value="KAF4649428.1"/>
    <property type="molecule type" value="Genomic_DNA"/>
</dbReference>
<dbReference type="PANTHER" id="PTHR37984:SF5">
    <property type="entry name" value="PROTEIN NYNRIN-LIKE"/>
    <property type="match status" value="1"/>
</dbReference>
<name>A0A7J6KQJ6_PERCH</name>
<dbReference type="Proteomes" id="UP000591131">
    <property type="component" value="Unassembled WGS sequence"/>
</dbReference>
<evidence type="ECO:0000259" key="1">
    <source>
        <dbReference type="PROSITE" id="PS50994"/>
    </source>
</evidence>
<comment type="caution">
    <text evidence="2">The sequence shown here is derived from an EMBL/GenBank/DDBJ whole genome shotgun (WGS) entry which is preliminary data.</text>
</comment>
<dbReference type="PROSITE" id="PS50994">
    <property type="entry name" value="INTEGRASE"/>
    <property type="match status" value="1"/>
</dbReference>
<evidence type="ECO:0000313" key="2">
    <source>
        <dbReference type="EMBL" id="KAF4649428.1"/>
    </source>
</evidence>
<reference evidence="2 3" key="1">
    <citation type="submission" date="2020-04" db="EMBL/GenBank/DDBJ databases">
        <title>Perkinsus chesapeaki whole genome sequence.</title>
        <authorList>
            <person name="Bogema D.R."/>
        </authorList>
    </citation>
    <scope>NUCLEOTIDE SEQUENCE [LARGE SCALE GENOMIC DNA]</scope>
    <source>
        <strain evidence="2">ATCC PRA-425</strain>
    </source>
</reference>
<gene>
    <name evidence="2" type="ORF">FOL47_002097</name>
</gene>
<evidence type="ECO:0000313" key="3">
    <source>
        <dbReference type="Proteomes" id="UP000591131"/>
    </source>
</evidence>
<dbReference type="InterPro" id="IPR001584">
    <property type="entry name" value="Integrase_cat-core"/>
</dbReference>
<sequence>MTTDIKVLQLSTNVFVHSTSWPNVADEINKLTKQCHTCQATINYPQDGSLKSPPSTIPQATSSSQAWSVIYMDAIGPHTFDDKPDYSITVMDSYSSSVIIYPTLSRPTAQDAIDALTTIQRYYHRHPAGLKILTDRGSIFTSTLFDNHIDSIQAEHLLSPVDCGEANGRLERLHREIAHKRRRRCYDVMMLDGGSVRMWCYFTKGRGFNPQGN</sequence>
<dbReference type="GO" id="GO:0015074">
    <property type="term" value="P:DNA integration"/>
    <property type="evidence" value="ECO:0007669"/>
    <property type="project" value="InterPro"/>
</dbReference>
<accession>A0A7J6KQJ6</accession>
<dbReference type="GO" id="GO:0003676">
    <property type="term" value="F:nucleic acid binding"/>
    <property type="evidence" value="ECO:0007669"/>
    <property type="project" value="InterPro"/>
</dbReference>
<dbReference type="OrthoDB" id="3863715at2759"/>
<dbReference type="AlphaFoldDB" id="A0A7J6KQJ6"/>